<feature type="compositionally biased region" description="Basic and acidic residues" evidence="1">
    <location>
        <begin position="235"/>
        <end position="272"/>
    </location>
</feature>
<evidence type="ECO:0000313" key="2">
    <source>
        <dbReference type="EMBL" id="KAL2830882.1"/>
    </source>
</evidence>
<name>A0ABR4ITE7_9EURO</name>
<proteinExistence type="predicted"/>
<feature type="compositionally biased region" description="Low complexity" evidence="1">
    <location>
        <begin position="12"/>
        <end position="31"/>
    </location>
</feature>
<keyword evidence="3" id="KW-1185">Reference proteome</keyword>
<evidence type="ECO:0000256" key="1">
    <source>
        <dbReference type="SAM" id="MobiDB-lite"/>
    </source>
</evidence>
<gene>
    <name evidence="2" type="ORF">BDW59DRAFT_158317</name>
</gene>
<evidence type="ECO:0008006" key="4">
    <source>
        <dbReference type="Google" id="ProtNLM"/>
    </source>
</evidence>
<feature type="compositionally biased region" description="Pro residues" evidence="1">
    <location>
        <begin position="76"/>
        <end position="90"/>
    </location>
</feature>
<evidence type="ECO:0000313" key="3">
    <source>
        <dbReference type="Proteomes" id="UP001610335"/>
    </source>
</evidence>
<comment type="caution">
    <text evidence="2">The sequence shown here is derived from an EMBL/GenBank/DDBJ whole genome shotgun (WGS) entry which is preliminary data.</text>
</comment>
<sequence>MDPGQPEDDSSEQPQQSSDTPSEPQVSVEVPPIQPSAVLPPSAIVPTEGSTTTLESVGEWKCLTYLTISLYLESAQPPPIVSPPLRPRAPAPNSSSDSLPDTRLGPHLIRDLGENVVASQQGRIMPSSIDSPPNSPSGSRPSATRRDTQLAKIGKELKIEDSSSESVAMVGAGVQSSSSRRPRKSHISDPVSDSLVSSGDASGEQEGASSMADVTSVPKGLELRRSNRAGIVKQKKAEREKERQKKEKEEKEKKERQKQERQRKKEQSRQEDDPPSAQRPARSKGTPGKRSRESTELSESNGKSGSKSQGKQPSKRGRKS</sequence>
<feature type="compositionally biased region" description="Basic and acidic residues" evidence="1">
    <location>
        <begin position="144"/>
        <end position="161"/>
    </location>
</feature>
<organism evidence="2 3">
    <name type="scientific">Aspergillus cavernicola</name>
    <dbReference type="NCBI Taxonomy" id="176166"/>
    <lineage>
        <taxon>Eukaryota</taxon>
        <taxon>Fungi</taxon>
        <taxon>Dikarya</taxon>
        <taxon>Ascomycota</taxon>
        <taxon>Pezizomycotina</taxon>
        <taxon>Eurotiomycetes</taxon>
        <taxon>Eurotiomycetidae</taxon>
        <taxon>Eurotiales</taxon>
        <taxon>Aspergillaceae</taxon>
        <taxon>Aspergillus</taxon>
        <taxon>Aspergillus subgen. Nidulantes</taxon>
    </lineage>
</organism>
<accession>A0ABR4ITE7</accession>
<dbReference type="Proteomes" id="UP001610335">
    <property type="component" value="Unassembled WGS sequence"/>
</dbReference>
<protein>
    <recommendedName>
        <fullName evidence="4">BZIP domain-containing protein</fullName>
    </recommendedName>
</protein>
<feature type="region of interest" description="Disordered" evidence="1">
    <location>
        <begin position="1"/>
        <end position="56"/>
    </location>
</feature>
<feature type="compositionally biased region" description="Low complexity" evidence="1">
    <location>
        <begin position="302"/>
        <end position="312"/>
    </location>
</feature>
<dbReference type="EMBL" id="JBFXLS010000011">
    <property type="protein sequence ID" value="KAL2830882.1"/>
    <property type="molecule type" value="Genomic_DNA"/>
</dbReference>
<feature type="compositionally biased region" description="Acidic residues" evidence="1">
    <location>
        <begin position="1"/>
        <end position="11"/>
    </location>
</feature>
<feature type="compositionally biased region" description="Low complexity" evidence="1">
    <location>
        <begin position="126"/>
        <end position="142"/>
    </location>
</feature>
<reference evidence="2 3" key="1">
    <citation type="submission" date="2024-07" db="EMBL/GenBank/DDBJ databases">
        <title>Section-level genome sequencing and comparative genomics of Aspergillus sections Usti and Cavernicolus.</title>
        <authorList>
            <consortium name="Lawrence Berkeley National Laboratory"/>
            <person name="Nybo J.L."/>
            <person name="Vesth T.C."/>
            <person name="Theobald S."/>
            <person name="Frisvad J.C."/>
            <person name="Larsen T.O."/>
            <person name="Kjaerboelling I."/>
            <person name="Rothschild-Mancinelli K."/>
            <person name="Lyhne E.K."/>
            <person name="Kogle M.E."/>
            <person name="Barry K."/>
            <person name="Clum A."/>
            <person name="Na H."/>
            <person name="Ledsgaard L."/>
            <person name="Lin J."/>
            <person name="Lipzen A."/>
            <person name="Kuo A."/>
            <person name="Riley R."/>
            <person name="Mondo S."/>
            <person name="LaButti K."/>
            <person name="Haridas S."/>
            <person name="Pangalinan J."/>
            <person name="Salamov A.A."/>
            <person name="Simmons B.A."/>
            <person name="Magnuson J.K."/>
            <person name="Chen J."/>
            <person name="Drula E."/>
            <person name="Henrissat B."/>
            <person name="Wiebenga A."/>
            <person name="Lubbers R.J."/>
            <person name="Gomes A.C."/>
            <person name="Makela M.R."/>
            <person name="Stajich J."/>
            <person name="Grigoriev I.V."/>
            <person name="Mortensen U.H."/>
            <person name="De vries R.P."/>
            <person name="Baker S.E."/>
            <person name="Andersen M.R."/>
        </authorList>
    </citation>
    <scope>NUCLEOTIDE SEQUENCE [LARGE SCALE GENOMIC DNA]</scope>
    <source>
        <strain evidence="2 3">CBS 600.67</strain>
    </source>
</reference>
<feature type="region of interest" description="Disordered" evidence="1">
    <location>
        <begin position="76"/>
        <end position="320"/>
    </location>
</feature>